<dbReference type="Proteomes" id="UP000276133">
    <property type="component" value="Unassembled WGS sequence"/>
</dbReference>
<evidence type="ECO:0000256" key="1">
    <source>
        <dbReference type="SAM" id="MobiDB-lite"/>
    </source>
</evidence>
<feature type="region of interest" description="Disordered" evidence="1">
    <location>
        <begin position="482"/>
        <end position="503"/>
    </location>
</feature>
<evidence type="ECO:0000256" key="2">
    <source>
        <dbReference type="SAM" id="Phobius"/>
    </source>
</evidence>
<name>A0A3M7PCK0_BRAPC</name>
<feature type="region of interest" description="Disordered" evidence="1">
    <location>
        <begin position="268"/>
        <end position="308"/>
    </location>
</feature>
<reference evidence="3 4" key="1">
    <citation type="journal article" date="2018" name="Sci. Rep.">
        <title>Genomic signatures of local adaptation to the degree of environmental predictability in rotifers.</title>
        <authorList>
            <person name="Franch-Gras L."/>
            <person name="Hahn C."/>
            <person name="Garcia-Roger E.M."/>
            <person name="Carmona M.J."/>
            <person name="Serra M."/>
            <person name="Gomez A."/>
        </authorList>
    </citation>
    <scope>NUCLEOTIDE SEQUENCE [LARGE SCALE GENOMIC DNA]</scope>
    <source>
        <strain evidence="3">HYR1</strain>
    </source>
</reference>
<gene>
    <name evidence="3" type="ORF">BpHYR1_011646</name>
</gene>
<evidence type="ECO:0000313" key="4">
    <source>
        <dbReference type="Proteomes" id="UP000276133"/>
    </source>
</evidence>
<keyword evidence="2" id="KW-1133">Transmembrane helix</keyword>
<proteinExistence type="predicted"/>
<organism evidence="3 4">
    <name type="scientific">Brachionus plicatilis</name>
    <name type="common">Marine rotifer</name>
    <name type="synonym">Brachionus muelleri</name>
    <dbReference type="NCBI Taxonomy" id="10195"/>
    <lineage>
        <taxon>Eukaryota</taxon>
        <taxon>Metazoa</taxon>
        <taxon>Spiralia</taxon>
        <taxon>Gnathifera</taxon>
        <taxon>Rotifera</taxon>
        <taxon>Eurotatoria</taxon>
        <taxon>Monogononta</taxon>
        <taxon>Pseudotrocha</taxon>
        <taxon>Ploima</taxon>
        <taxon>Brachionidae</taxon>
        <taxon>Brachionus</taxon>
    </lineage>
</organism>
<keyword evidence="4" id="KW-1185">Reference proteome</keyword>
<sequence length="503" mass="56845">MIGISPTNRSVSFNPACVPHPCSNMTKPTVRIVPQPPQFRLAPPPNPLNFLSPNSVLAQYDLKEYSKEKFLLYFLSYQDDSAEKCESLRIQLLANEPFVINKIEPRTGTEAIKISNKIEFSHRSPNFSLNSTEIVHSTTKTLHQNPLINQSSSFFTFFNVILFTITIFLLIGLILLVIYLILLKRKSKLKKKKALSSESTFLSSNSATHANFKPDQNLVLADLNNQSLNEQYQHLLDTSQTYMNDTGQFIPANFNENLLFKKNQNCSTPSSASSTSNQKSTFTTTTNSMPLNSNYNSFRHSNKPKKNETLNRKCSCVSSVSSSSNCSNSSSVLLNPCKNQQEPYMTLMKQKNEFTSPRHANHNEFCINPYQQILMDFGQTGTMSPCNFLDTNTLNKVALICSHDQQFNTAKLVKIVNLPNYCTNCVHHATTMNGCGYVETDQHYVNNYSDDKLESEQVYEIIDGENENEDAKSCNKSSLKSDLSSIRKKYPRTNPNFLLPNRS</sequence>
<accession>A0A3M7PCK0</accession>
<evidence type="ECO:0000313" key="3">
    <source>
        <dbReference type="EMBL" id="RMZ96836.1"/>
    </source>
</evidence>
<feature type="compositionally biased region" description="Low complexity" evidence="1">
    <location>
        <begin position="268"/>
        <end position="288"/>
    </location>
</feature>
<dbReference type="EMBL" id="REGN01011852">
    <property type="protein sequence ID" value="RMZ96836.1"/>
    <property type="molecule type" value="Genomic_DNA"/>
</dbReference>
<dbReference type="AlphaFoldDB" id="A0A3M7PCK0"/>
<feature type="transmembrane region" description="Helical" evidence="2">
    <location>
        <begin position="154"/>
        <end position="183"/>
    </location>
</feature>
<protein>
    <submittedName>
        <fullName evidence="3">Uncharacterized protein</fullName>
    </submittedName>
</protein>
<keyword evidence="2" id="KW-0472">Membrane</keyword>
<keyword evidence="2" id="KW-0812">Transmembrane</keyword>
<feature type="compositionally biased region" description="Polar residues" evidence="1">
    <location>
        <begin position="289"/>
        <end position="299"/>
    </location>
</feature>
<comment type="caution">
    <text evidence="3">The sequence shown here is derived from an EMBL/GenBank/DDBJ whole genome shotgun (WGS) entry which is preliminary data.</text>
</comment>
<dbReference type="OrthoDB" id="10580064at2759"/>